<organism evidence="2">
    <name type="scientific">Brassica cretica</name>
    <name type="common">Mustard</name>
    <dbReference type="NCBI Taxonomy" id="69181"/>
    <lineage>
        <taxon>Eukaryota</taxon>
        <taxon>Viridiplantae</taxon>
        <taxon>Streptophyta</taxon>
        <taxon>Embryophyta</taxon>
        <taxon>Tracheophyta</taxon>
        <taxon>Spermatophyta</taxon>
        <taxon>Magnoliopsida</taxon>
        <taxon>eudicotyledons</taxon>
        <taxon>Gunneridae</taxon>
        <taxon>Pentapetalae</taxon>
        <taxon>rosids</taxon>
        <taxon>malvids</taxon>
        <taxon>Brassicales</taxon>
        <taxon>Brassicaceae</taxon>
        <taxon>Brassiceae</taxon>
        <taxon>Brassica</taxon>
    </lineage>
</organism>
<evidence type="ECO:0000313" key="2">
    <source>
        <dbReference type="EMBL" id="KAF2614905.1"/>
    </source>
</evidence>
<dbReference type="EMBL" id="QGKY02000089">
    <property type="protein sequence ID" value="KAF2614905.1"/>
    <property type="molecule type" value="Genomic_DNA"/>
</dbReference>
<dbReference type="GO" id="GO:0050661">
    <property type="term" value="F:NADP binding"/>
    <property type="evidence" value="ECO:0007669"/>
    <property type="project" value="TreeGrafter"/>
</dbReference>
<dbReference type="SUPFAM" id="SSF51395">
    <property type="entry name" value="FMN-linked oxidoreductases"/>
    <property type="match status" value="1"/>
</dbReference>
<dbReference type="GO" id="GO:0006212">
    <property type="term" value="P:uracil catabolic process"/>
    <property type="evidence" value="ECO:0007669"/>
    <property type="project" value="TreeGrafter"/>
</dbReference>
<dbReference type="PANTHER" id="PTHR43073">
    <property type="entry name" value="DIHYDROPYRIMIDINE DEHYDROGENASE [NADP(+)]"/>
    <property type="match status" value="1"/>
</dbReference>
<dbReference type="Gene3D" id="3.20.20.70">
    <property type="entry name" value="Aldolase class I"/>
    <property type="match status" value="1"/>
</dbReference>
<keyword evidence="1" id="KW-0560">Oxidoreductase</keyword>
<comment type="caution">
    <text evidence="2">The sequence shown here is derived from an EMBL/GenBank/DDBJ whole genome shotgun (WGS) entry which is preliminary data.</text>
</comment>
<sequence>MSVMGIDLKMLHPEPCVEGRLLLYTAVRPIALAKVMNIAQMMKDEFNENDCSLSGIGGVETGYDAAVFILVGSNTVQRCDGTWLWSCENPLR</sequence>
<dbReference type="GO" id="GO:0006210">
    <property type="term" value="P:thymine catabolic process"/>
    <property type="evidence" value="ECO:0007669"/>
    <property type="project" value="TreeGrafter"/>
</dbReference>
<dbReference type="GO" id="GO:0017113">
    <property type="term" value="F:dihydropyrimidine dehydrogenase (NADP+) activity"/>
    <property type="evidence" value="ECO:0007669"/>
    <property type="project" value="TreeGrafter"/>
</dbReference>
<name>A0A8S9M563_BRACR</name>
<dbReference type="InterPro" id="IPR013785">
    <property type="entry name" value="Aldolase_TIM"/>
</dbReference>
<dbReference type="PANTHER" id="PTHR43073:SF2">
    <property type="entry name" value="DIHYDROPYRIMIDINE DEHYDROGENASE [NADP(+)]"/>
    <property type="match status" value="1"/>
</dbReference>
<protein>
    <submittedName>
        <fullName evidence="2">Uncharacterized protein</fullName>
    </submittedName>
</protein>
<dbReference type="AlphaFoldDB" id="A0A8S9M563"/>
<reference evidence="2" key="1">
    <citation type="submission" date="2019-12" db="EMBL/GenBank/DDBJ databases">
        <title>Genome sequencing and annotation of Brassica cretica.</title>
        <authorList>
            <person name="Studholme D.J."/>
            <person name="Sarris P.F."/>
        </authorList>
    </citation>
    <scope>NUCLEOTIDE SEQUENCE</scope>
    <source>
        <strain evidence="2">PFS-102/07</strain>
        <tissue evidence="2">Leaf</tissue>
    </source>
</reference>
<proteinExistence type="predicted"/>
<evidence type="ECO:0000256" key="1">
    <source>
        <dbReference type="ARBA" id="ARBA00023002"/>
    </source>
</evidence>
<dbReference type="GO" id="GO:0002058">
    <property type="term" value="F:uracil binding"/>
    <property type="evidence" value="ECO:0007669"/>
    <property type="project" value="TreeGrafter"/>
</dbReference>
<gene>
    <name evidence="2" type="ORF">F2Q70_00010107</name>
</gene>
<accession>A0A8S9M563</accession>